<dbReference type="AlphaFoldDB" id="A0A5B8EGL8"/>
<gene>
    <name evidence="1" type="ORF">DM298_05435</name>
</gene>
<name>A0A5B8EGL8_LACAM</name>
<evidence type="ECO:0000313" key="2">
    <source>
        <dbReference type="Proteomes" id="UP000312326"/>
    </source>
</evidence>
<dbReference type="EMBL" id="CP029754">
    <property type="protein sequence ID" value="QDD70364.1"/>
    <property type="molecule type" value="Genomic_DNA"/>
</dbReference>
<dbReference type="OrthoDB" id="5363652at2"/>
<accession>A0A5B8EGL8</accession>
<dbReference type="Pfam" id="PF07751">
    <property type="entry name" value="Abi_2"/>
    <property type="match status" value="1"/>
</dbReference>
<evidence type="ECO:0000313" key="1">
    <source>
        <dbReference type="EMBL" id="QDD70364.1"/>
    </source>
</evidence>
<dbReference type="InterPro" id="IPR011664">
    <property type="entry name" value="Abi_system_AbiD/AbiF-like"/>
</dbReference>
<reference evidence="1 2" key="1">
    <citation type="submission" date="2018-06" db="EMBL/GenBank/DDBJ databases">
        <title>Complete genome sequnece of Lactobacillus amylovorus PMRA3.</title>
        <authorList>
            <person name="Nam Y.-D."/>
            <person name="Chung W.-H."/>
            <person name="Park Y.S."/>
            <person name="Kang J."/>
        </authorList>
    </citation>
    <scope>NUCLEOTIDE SEQUENCE [LARGE SCALE GENOMIC DNA]</scope>
    <source>
        <strain evidence="1 2">PMRA3</strain>
    </source>
</reference>
<organism evidence="1 2">
    <name type="scientific">Lactobacillus amylovorus</name>
    <dbReference type="NCBI Taxonomy" id="1604"/>
    <lineage>
        <taxon>Bacteria</taxon>
        <taxon>Bacillati</taxon>
        <taxon>Bacillota</taxon>
        <taxon>Bacilli</taxon>
        <taxon>Lactobacillales</taxon>
        <taxon>Lactobacillaceae</taxon>
        <taxon>Lactobacillus</taxon>
    </lineage>
</organism>
<sequence>MVNNIKTRSLQEEMKVMTKSNNDFEDIARWRMDFCRESGVTINDEEYFIDKVQTYGYREIIYQYLDHFIENDSEKVRPNTTFEEIYAFYQLDQRLKNEALIDLQLFEQTFKATLIDIIELYVAH</sequence>
<proteinExistence type="predicted"/>
<dbReference type="Proteomes" id="UP000312326">
    <property type="component" value="Chromosome"/>
</dbReference>
<protein>
    <submittedName>
        <fullName evidence="1">Uncharacterized protein</fullName>
    </submittedName>
</protein>